<comment type="caution">
    <text evidence="1">The sequence shown here is derived from an EMBL/GenBank/DDBJ whole genome shotgun (WGS) entry which is preliminary data.</text>
</comment>
<proteinExistence type="predicted"/>
<evidence type="ECO:0000313" key="1">
    <source>
        <dbReference type="EMBL" id="MSB23083.1"/>
    </source>
</evidence>
<dbReference type="EMBL" id="WKPR01000077">
    <property type="protein sequence ID" value="MSB23083.1"/>
    <property type="molecule type" value="Genomic_DNA"/>
</dbReference>
<dbReference type="AlphaFoldDB" id="A0A6I2RC01"/>
<gene>
    <name evidence="1" type="ORF">GKE97_26975</name>
</gene>
<name>A0A6I2RC01_FLAPL</name>
<evidence type="ECO:0000313" key="2">
    <source>
        <dbReference type="Proteomes" id="UP000434475"/>
    </source>
</evidence>
<dbReference type="Proteomes" id="UP000434475">
    <property type="component" value="Unassembled WGS sequence"/>
</dbReference>
<accession>A0A6I2RC01</accession>
<organism evidence="1 2">
    <name type="scientific">Flavonifractor plautii</name>
    <name type="common">Fusobacterium plautii</name>
    <dbReference type="NCBI Taxonomy" id="292800"/>
    <lineage>
        <taxon>Bacteria</taxon>
        <taxon>Bacillati</taxon>
        <taxon>Bacillota</taxon>
        <taxon>Clostridia</taxon>
        <taxon>Eubacteriales</taxon>
        <taxon>Oscillospiraceae</taxon>
        <taxon>Flavonifractor</taxon>
    </lineage>
</organism>
<sequence length="177" mass="19094">MYVGAGAHTRPQAIRQDRALAFGCVPDAGDLSVPGGDETNMANYTEYYHLHQWEPEDSFLRTDFNEDFRRIAAALQEKLGQADRAELAAAAAEKAKLSCGAFLGNGTSQSIPLGFRPSAVLLPGRSGLLLASRQTAAGAIEIIQQGFRVVHEDGAIDRINESGKTYPYLAFLEGQIP</sequence>
<reference evidence="1 2" key="1">
    <citation type="journal article" date="2019" name="Nat. Med.">
        <title>A library of human gut bacterial isolates paired with longitudinal multiomics data enables mechanistic microbiome research.</title>
        <authorList>
            <person name="Poyet M."/>
            <person name="Groussin M."/>
            <person name="Gibbons S.M."/>
            <person name="Avila-Pacheco J."/>
            <person name="Jiang X."/>
            <person name="Kearney S.M."/>
            <person name="Perrotta A.R."/>
            <person name="Berdy B."/>
            <person name="Zhao S."/>
            <person name="Lieberman T.D."/>
            <person name="Swanson P.K."/>
            <person name="Smith M."/>
            <person name="Roesemann S."/>
            <person name="Alexander J.E."/>
            <person name="Rich S.A."/>
            <person name="Livny J."/>
            <person name="Vlamakis H."/>
            <person name="Clish C."/>
            <person name="Bullock K."/>
            <person name="Deik A."/>
            <person name="Scott J."/>
            <person name="Pierce K.A."/>
            <person name="Xavier R.J."/>
            <person name="Alm E.J."/>
        </authorList>
    </citation>
    <scope>NUCLEOTIDE SEQUENCE [LARGE SCALE GENOMIC DNA]</scope>
    <source>
        <strain evidence="1 2">BIOML-A2</strain>
    </source>
</reference>
<protein>
    <submittedName>
        <fullName evidence="1">Uncharacterized protein</fullName>
    </submittedName>
</protein>